<comment type="caution">
    <text evidence="14">The sequence shown here is derived from an EMBL/GenBank/DDBJ whole genome shotgun (WGS) entry which is preliminary data.</text>
</comment>
<dbReference type="Pfam" id="PF14579">
    <property type="entry name" value="HHH_6"/>
    <property type="match status" value="1"/>
</dbReference>
<dbReference type="InterPro" id="IPR012337">
    <property type="entry name" value="RNaseH-like_sf"/>
</dbReference>
<dbReference type="InterPro" id="IPR029460">
    <property type="entry name" value="DNAPol_HHH"/>
</dbReference>
<dbReference type="EC" id="2.7.7.7" evidence="11"/>
<evidence type="ECO:0000259" key="12">
    <source>
        <dbReference type="SMART" id="SM00479"/>
    </source>
</evidence>
<dbReference type="PANTHER" id="PTHR32294">
    <property type="entry name" value="DNA POLYMERASE III SUBUNIT ALPHA"/>
    <property type="match status" value="1"/>
</dbReference>
<protein>
    <recommendedName>
        <fullName evidence="11">DNA polymerase III PolC-type</fullName>
        <shortName evidence="11">PolIII</shortName>
        <ecNumber evidence="11">2.7.7.7</ecNumber>
    </recommendedName>
</protein>
<dbReference type="InterPro" id="IPR011708">
    <property type="entry name" value="DNA_pol3_alpha_NTPase_dom"/>
</dbReference>
<evidence type="ECO:0000256" key="7">
    <source>
        <dbReference type="ARBA" id="ARBA00022801"/>
    </source>
</evidence>
<dbReference type="InterPro" id="IPR006054">
    <property type="entry name" value="DnaQ"/>
</dbReference>
<dbReference type="InterPro" id="IPR003141">
    <property type="entry name" value="Pol/His_phosphatase_N"/>
</dbReference>
<dbReference type="InterPro" id="IPR012340">
    <property type="entry name" value="NA-bd_OB-fold"/>
</dbReference>
<reference evidence="14 15" key="1">
    <citation type="submission" date="2021-06" db="EMBL/GenBank/DDBJ databases">
        <title>Bacillus sp. RD4P76, an endophyte from a halophyte.</title>
        <authorList>
            <person name="Sun J.-Q."/>
        </authorList>
    </citation>
    <scope>NUCLEOTIDE SEQUENCE [LARGE SCALE GENOMIC DNA]</scope>
    <source>
        <strain evidence="14 15">JCM 17098</strain>
    </source>
</reference>
<evidence type="ECO:0000256" key="10">
    <source>
        <dbReference type="ARBA" id="ARBA00049244"/>
    </source>
</evidence>
<keyword evidence="3 11" id="KW-0808">Transferase</keyword>
<comment type="function">
    <text evidence="1 11">Required for replicative DNA synthesis. This DNA polymerase also exhibits 3' to 5' exonuclease activity.</text>
</comment>
<accession>A0ABS6JSX1</accession>
<evidence type="ECO:0000313" key="14">
    <source>
        <dbReference type="EMBL" id="MBU9720357.1"/>
    </source>
</evidence>
<dbReference type="InterPro" id="IPR004013">
    <property type="entry name" value="PHP_dom"/>
</dbReference>
<evidence type="ECO:0000256" key="4">
    <source>
        <dbReference type="ARBA" id="ARBA00022695"/>
    </source>
</evidence>
<dbReference type="Pfam" id="PF00929">
    <property type="entry name" value="RNase_T"/>
    <property type="match status" value="1"/>
</dbReference>
<comment type="subcellular location">
    <subcellularLocation>
        <location evidence="11">Cytoplasm</location>
    </subcellularLocation>
</comment>
<keyword evidence="4 11" id="KW-0548">Nucleotidyltransferase</keyword>
<dbReference type="SMART" id="SM00481">
    <property type="entry name" value="POLIIIAc"/>
    <property type="match status" value="1"/>
</dbReference>
<evidence type="ECO:0000256" key="9">
    <source>
        <dbReference type="ARBA" id="ARBA00022932"/>
    </source>
</evidence>
<keyword evidence="7 11" id="KW-0378">Hydrolase</keyword>
<comment type="catalytic activity">
    <reaction evidence="10 11">
        <text>DNA(n) + a 2'-deoxyribonucleoside 5'-triphosphate = DNA(n+1) + diphosphate</text>
        <dbReference type="Rhea" id="RHEA:22508"/>
        <dbReference type="Rhea" id="RHEA-COMP:17339"/>
        <dbReference type="Rhea" id="RHEA-COMP:17340"/>
        <dbReference type="ChEBI" id="CHEBI:33019"/>
        <dbReference type="ChEBI" id="CHEBI:61560"/>
        <dbReference type="ChEBI" id="CHEBI:173112"/>
        <dbReference type="EC" id="2.7.7.7"/>
    </reaction>
</comment>
<evidence type="ECO:0000256" key="3">
    <source>
        <dbReference type="ARBA" id="ARBA00022679"/>
    </source>
</evidence>
<dbReference type="CDD" id="cd04484">
    <property type="entry name" value="polC_OBF"/>
    <property type="match status" value="1"/>
</dbReference>
<keyword evidence="9 11" id="KW-0239">DNA-directed DNA polymerase</keyword>
<gene>
    <name evidence="11" type="primary">polC</name>
    <name evidence="14" type="ORF">KS407_02745</name>
</gene>
<keyword evidence="15" id="KW-1185">Reference proteome</keyword>
<evidence type="ECO:0000256" key="5">
    <source>
        <dbReference type="ARBA" id="ARBA00022705"/>
    </source>
</evidence>
<evidence type="ECO:0000256" key="2">
    <source>
        <dbReference type="ARBA" id="ARBA00022490"/>
    </source>
</evidence>
<dbReference type="SMART" id="SM00479">
    <property type="entry name" value="EXOIII"/>
    <property type="match status" value="1"/>
</dbReference>
<dbReference type="Gene3D" id="3.30.420.10">
    <property type="entry name" value="Ribonuclease H-like superfamily/Ribonuclease H"/>
    <property type="match status" value="1"/>
</dbReference>
<dbReference type="NCBIfam" id="TIGR01405">
    <property type="entry name" value="polC_Gram_pos"/>
    <property type="match status" value="1"/>
</dbReference>
<keyword evidence="6 11" id="KW-0540">Nuclease</keyword>
<dbReference type="EMBL" id="JAHQCR010000016">
    <property type="protein sequence ID" value="MBU9720357.1"/>
    <property type="molecule type" value="Genomic_DNA"/>
</dbReference>
<keyword evidence="8 11" id="KW-0269">Exonuclease</keyword>
<organism evidence="14 15">
    <name type="scientific">Evansella alkalicola</name>
    <dbReference type="NCBI Taxonomy" id="745819"/>
    <lineage>
        <taxon>Bacteria</taxon>
        <taxon>Bacillati</taxon>
        <taxon>Bacillota</taxon>
        <taxon>Bacilli</taxon>
        <taxon>Bacillales</taxon>
        <taxon>Bacillaceae</taxon>
        <taxon>Evansella</taxon>
    </lineage>
</organism>
<sequence length="1432" mass="162484">MQEDQIRRDRFQLLLEQVAMPESVKTAVSDGKIEKLEVFQSEKKWRFTLSLPSVLPYETFELFTNTIVNGLKHIASVEILLSYHDDVHLAKHIPTYWPYFVELLRSKTNGLIKRLQEQTPVVEGRKVIISVLNQTEAEMINRRVAEPLQVAFEKIGFGRLLVESVVKESKELIEKFEEQKKEEDHSKVVEAMIEKQKQQDKAKEMGDVTSISVGSNINNNDIRQIDTIFEEDRKVALQGYVFFAETRELKSGRTLLTFKITDYTDSLLIKMFSNSKEDEQVFGLIKKGIWVKVRGDIQYDTFVRDLTMMARDIQQVTPKQRVDRAPEGEKRIEFHLHTPMSQMDAVTSVSKYVEQAKKWGHEAIAVTDHAVVQAFPEAYSAGKQHGVKILYGVEANLVDDGVPIAYNPQDRDLLNETYIVFDVETTGLSAVYNTIIELAAVKVKDGEIVDKFEAFANPHEKLSPLIIELTGITDDMVESAPDIEEVIKDFHEWMGDDVLVAHNASFDMGFINAALTKVGYEKATNPVIDTLELGRLLYPTFKNYRLNTLCKKFNIELVSHHRAIYDAEATGHLLWKMVKDTTAKGILKHYELNEQTSKDDYKKQRPNHCIIIAKTKEGLKNLYKLISYSHINYFFRVPRIPKSVLSKYREGLMIGSACDNGEVFDAIMQKPIEEVEEIASFYDYLEVQPPSNYNHLIEKEIVRDDLALRDIINKMIELGEKLGKKVIATGNVHYLNKEDHIYRKILIASQGGANPLNRTSLPEVHFRSTDEMLDCFSFLPQEKAKELVVTNPKIIADQIDEIKPIPDDLYTPKIEGADEEMREMCYSRARSIYGENLPELVEARLEKELNSIITNGFSVIYLISQKLVKKSLEDGYLVGSRGSVGSSFVATMTEITEVNPLPPHYVCPDCKHSYFFNDGSVGSGFDLPDKDCEKCGAKYKKDGHDIPFETFLGFKGDKVPDIDLNFSGVYQSVAHNYTKELFGEDYVYKAGTIGTVAEKTAYGFVKGYEDDHSLQLRGAEIDRLVSGCTGVKRTTGQHPGGIIVVPDYLDIYDFTPIQYPADDNEAQWRTTHYDFHSIHDNLLKLDILGHDDPTVIRMLQDLSGMDPSDIPVDDPEVFKIFGGTESLGVTEEQIMCKTGTYGIPEFGTRFVRQMLEETKPTTFSELVQISGLSHGTDVWLNNAADLIANGTCVLKDVIGCRDDIMVYLIYKGLEPSLAFKIMEFVRKGKGLQEDWIEEMKKHDVPDWYIGSCLKIKYMFPKAHAAAYVLMAVRIAYFKVHHPILFYAAYFTVRADDFEMDTMIRGSASIRKRIEEIYSRGLDATPKEKSVVTVLELALEMCERGLSFQKVDLYRSSATEFLVDGNSLIPPFNSLTGVGTNAAINIEKARKDGEFLSKENLRERSKITKTVLETLDDHGCLEGLPDSNQLSLF</sequence>
<dbReference type="Gene3D" id="2.40.50.140">
    <property type="entry name" value="Nucleic acid-binding proteins"/>
    <property type="match status" value="1"/>
</dbReference>
<dbReference type="CDD" id="cd07435">
    <property type="entry name" value="PHP_PolIIIA_POLC"/>
    <property type="match status" value="1"/>
</dbReference>
<dbReference type="NCBIfam" id="NF001688">
    <property type="entry name" value="PRK00448.1"/>
    <property type="match status" value="1"/>
</dbReference>
<dbReference type="Gene3D" id="3.30.1900.20">
    <property type="match status" value="2"/>
</dbReference>
<dbReference type="SUPFAM" id="SSF53098">
    <property type="entry name" value="Ribonuclease H-like"/>
    <property type="match status" value="1"/>
</dbReference>
<dbReference type="InterPro" id="IPR013520">
    <property type="entry name" value="Ribonucl_H"/>
</dbReference>
<dbReference type="InterPro" id="IPR040982">
    <property type="entry name" value="DNA_pol3_finger"/>
</dbReference>
<evidence type="ECO:0000256" key="1">
    <source>
        <dbReference type="ARBA" id="ARBA00003452"/>
    </source>
</evidence>
<dbReference type="Pfam" id="PF17657">
    <property type="entry name" value="DNA_pol3_finger"/>
    <property type="match status" value="1"/>
</dbReference>
<dbReference type="CDD" id="cd06127">
    <property type="entry name" value="DEDDh"/>
    <property type="match status" value="1"/>
</dbReference>
<dbReference type="PANTHER" id="PTHR32294:SF5">
    <property type="entry name" value="DNA POLYMERASE III POLC-TYPE"/>
    <property type="match status" value="1"/>
</dbReference>
<dbReference type="Proteomes" id="UP000790580">
    <property type="component" value="Unassembled WGS sequence"/>
</dbReference>
<dbReference type="Gene3D" id="1.10.150.870">
    <property type="match status" value="1"/>
</dbReference>
<evidence type="ECO:0000256" key="11">
    <source>
        <dbReference type="HAMAP-Rule" id="MF_00356"/>
    </source>
</evidence>
<dbReference type="Gene3D" id="3.20.20.140">
    <property type="entry name" value="Metal-dependent hydrolases"/>
    <property type="match status" value="1"/>
</dbReference>
<dbReference type="InterPro" id="IPR024754">
    <property type="entry name" value="DNA_PolC-like_N_II"/>
</dbReference>
<feature type="domain" description="Polymerase/histidinol phosphatase N-terminal" evidence="13">
    <location>
        <begin position="332"/>
        <end position="399"/>
    </location>
</feature>
<dbReference type="NCBIfam" id="TIGR00573">
    <property type="entry name" value="dnaq"/>
    <property type="match status" value="1"/>
</dbReference>
<keyword evidence="2 11" id="KW-0963">Cytoplasm</keyword>
<comment type="similarity">
    <text evidence="11">Belongs to the DNA polymerase type-C family. PolC subfamily.</text>
</comment>
<evidence type="ECO:0000256" key="6">
    <source>
        <dbReference type="ARBA" id="ARBA00022722"/>
    </source>
</evidence>
<dbReference type="Gene3D" id="6.10.140.1510">
    <property type="match status" value="1"/>
</dbReference>
<evidence type="ECO:0000256" key="8">
    <source>
        <dbReference type="ARBA" id="ARBA00022839"/>
    </source>
</evidence>
<evidence type="ECO:0000259" key="13">
    <source>
        <dbReference type="SMART" id="SM00481"/>
    </source>
</evidence>
<name>A0ABS6JSX1_9BACI</name>
<dbReference type="InterPro" id="IPR006308">
    <property type="entry name" value="Pol_III_a_PolC-type_gram_pos"/>
</dbReference>
<dbReference type="Pfam" id="PF14480">
    <property type="entry name" value="DNA_pol3_a_NI"/>
    <property type="match status" value="1"/>
</dbReference>
<dbReference type="SUPFAM" id="SSF50249">
    <property type="entry name" value="Nucleic acid-binding proteins"/>
    <property type="match status" value="1"/>
</dbReference>
<dbReference type="GO" id="GO:0003887">
    <property type="term" value="F:DNA-directed DNA polymerase activity"/>
    <property type="evidence" value="ECO:0007669"/>
    <property type="project" value="UniProtKB-EC"/>
</dbReference>
<evidence type="ECO:0000313" key="15">
    <source>
        <dbReference type="Proteomes" id="UP000790580"/>
    </source>
</evidence>
<dbReference type="InterPro" id="IPR004805">
    <property type="entry name" value="DnaE2/DnaE/PolC"/>
</dbReference>
<dbReference type="InterPro" id="IPR044923">
    <property type="entry name" value="PolC_middle_finger_sf"/>
</dbReference>
<dbReference type="HAMAP" id="MF_00356">
    <property type="entry name" value="DNApol_PolC"/>
    <property type="match status" value="1"/>
</dbReference>
<proteinExistence type="inferred from homology"/>
<dbReference type="Pfam" id="PF11490">
    <property type="entry name" value="DNA_pol3_a_NII"/>
    <property type="match status" value="1"/>
</dbReference>
<dbReference type="InterPro" id="IPR036397">
    <property type="entry name" value="RNaseH_sf"/>
</dbReference>
<dbReference type="RefSeq" id="WP_088075658.1">
    <property type="nucleotide sequence ID" value="NZ_JAHQCR010000016.1"/>
</dbReference>
<dbReference type="InterPro" id="IPR028112">
    <property type="entry name" value="DNA_PolC-type_N_I"/>
</dbReference>
<dbReference type="Pfam" id="PF02811">
    <property type="entry name" value="PHP"/>
    <property type="match status" value="1"/>
</dbReference>
<keyword evidence="5 11" id="KW-0235">DNA replication</keyword>
<dbReference type="Gene3D" id="1.10.150.700">
    <property type="entry name" value="PolC, middle finger domain"/>
    <property type="match status" value="1"/>
</dbReference>
<feature type="domain" description="Exonuclease" evidence="12">
    <location>
        <begin position="417"/>
        <end position="583"/>
    </location>
</feature>
<dbReference type="Pfam" id="PF07733">
    <property type="entry name" value="DNA_pol3_alpha"/>
    <property type="match status" value="1"/>
</dbReference>